<dbReference type="AlphaFoldDB" id="A0AAD7IU12"/>
<organism evidence="2 3">
    <name type="scientific">Mycena metata</name>
    <dbReference type="NCBI Taxonomy" id="1033252"/>
    <lineage>
        <taxon>Eukaryota</taxon>
        <taxon>Fungi</taxon>
        <taxon>Dikarya</taxon>
        <taxon>Basidiomycota</taxon>
        <taxon>Agaricomycotina</taxon>
        <taxon>Agaricomycetes</taxon>
        <taxon>Agaricomycetidae</taxon>
        <taxon>Agaricales</taxon>
        <taxon>Marasmiineae</taxon>
        <taxon>Mycenaceae</taxon>
        <taxon>Mycena</taxon>
    </lineage>
</organism>
<sequence length="297" mass="31264">MASRSKRTTSTARPGKIINDEKQKRRTPQEKAAEERAQQQAKAAKQQADLEATLEEETDVVMGVTSDDENDTTLVQDGAEDDDFVPPAVSDNEGSDEDSEAEAVREFLKSRATAKKKAGKTAKVSKDAIRLEINAAGGVIDNTLKRKPSGQTTAAAEVQAKKSKTSIGGLKAGWKKAVGTTPKASVSTTAPRSRANSTVSMSSLASSRGTLSSAQSSVVSFHSGEFDEDETQASVLAARGSKTTAMVDATAKCLKAIAAHGSANSIIPPGYEPTDTDMANPVVHTLCSMLKHTASYF</sequence>
<feature type="region of interest" description="Disordered" evidence="1">
    <location>
        <begin position="1"/>
        <end position="49"/>
    </location>
</feature>
<feature type="compositionally biased region" description="Low complexity" evidence="1">
    <location>
        <begin position="38"/>
        <end position="47"/>
    </location>
</feature>
<feature type="region of interest" description="Disordered" evidence="1">
    <location>
        <begin position="61"/>
        <end position="104"/>
    </location>
</feature>
<proteinExistence type="predicted"/>
<gene>
    <name evidence="2" type="ORF">B0H16DRAFT_1691521</name>
</gene>
<evidence type="ECO:0000313" key="3">
    <source>
        <dbReference type="Proteomes" id="UP001215598"/>
    </source>
</evidence>
<name>A0AAD7IU12_9AGAR</name>
<reference evidence="2" key="1">
    <citation type="submission" date="2023-03" db="EMBL/GenBank/DDBJ databases">
        <title>Massive genome expansion in bonnet fungi (Mycena s.s.) driven by repeated elements and novel gene families across ecological guilds.</title>
        <authorList>
            <consortium name="Lawrence Berkeley National Laboratory"/>
            <person name="Harder C.B."/>
            <person name="Miyauchi S."/>
            <person name="Viragh M."/>
            <person name="Kuo A."/>
            <person name="Thoen E."/>
            <person name="Andreopoulos B."/>
            <person name="Lu D."/>
            <person name="Skrede I."/>
            <person name="Drula E."/>
            <person name="Henrissat B."/>
            <person name="Morin E."/>
            <person name="Kohler A."/>
            <person name="Barry K."/>
            <person name="LaButti K."/>
            <person name="Morin E."/>
            <person name="Salamov A."/>
            <person name="Lipzen A."/>
            <person name="Mereny Z."/>
            <person name="Hegedus B."/>
            <person name="Baldrian P."/>
            <person name="Stursova M."/>
            <person name="Weitz H."/>
            <person name="Taylor A."/>
            <person name="Grigoriev I.V."/>
            <person name="Nagy L.G."/>
            <person name="Martin F."/>
            <person name="Kauserud H."/>
        </authorList>
    </citation>
    <scope>NUCLEOTIDE SEQUENCE</scope>
    <source>
        <strain evidence="2">CBHHK182m</strain>
    </source>
</reference>
<keyword evidence="3" id="KW-1185">Reference proteome</keyword>
<comment type="caution">
    <text evidence="2">The sequence shown here is derived from an EMBL/GenBank/DDBJ whole genome shotgun (WGS) entry which is preliminary data.</text>
</comment>
<dbReference type="EMBL" id="JARKIB010000065">
    <property type="protein sequence ID" value="KAJ7750543.1"/>
    <property type="molecule type" value="Genomic_DNA"/>
</dbReference>
<evidence type="ECO:0000313" key="2">
    <source>
        <dbReference type="EMBL" id="KAJ7750543.1"/>
    </source>
</evidence>
<evidence type="ECO:0000256" key="1">
    <source>
        <dbReference type="SAM" id="MobiDB-lite"/>
    </source>
</evidence>
<feature type="compositionally biased region" description="Basic and acidic residues" evidence="1">
    <location>
        <begin position="18"/>
        <end position="37"/>
    </location>
</feature>
<protein>
    <submittedName>
        <fullName evidence="2">Uncharacterized protein</fullName>
    </submittedName>
</protein>
<dbReference type="Proteomes" id="UP001215598">
    <property type="component" value="Unassembled WGS sequence"/>
</dbReference>
<accession>A0AAD7IU12</accession>